<organism evidence="2 3">
    <name type="scientific">Cyphellophora attinorum</name>
    <dbReference type="NCBI Taxonomy" id="1664694"/>
    <lineage>
        <taxon>Eukaryota</taxon>
        <taxon>Fungi</taxon>
        <taxon>Dikarya</taxon>
        <taxon>Ascomycota</taxon>
        <taxon>Pezizomycotina</taxon>
        <taxon>Eurotiomycetes</taxon>
        <taxon>Chaetothyriomycetidae</taxon>
        <taxon>Chaetothyriales</taxon>
        <taxon>Cyphellophoraceae</taxon>
        <taxon>Cyphellophora</taxon>
    </lineage>
</organism>
<feature type="region of interest" description="Disordered" evidence="1">
    <location>
        <begin position="76"/>
        <end position="114"/>
    </location>
</feature>
<dbReference type="GeneID" id="28741907"/>
<keyword evidence="3" id="KW-1185">Reference proteome</keyword>
<dbReference type="RefSeq" id="XP_018005788.1">
    <property type="nucleotide sequence ID" value="XM_018150038.1"/>
</dbReference>
<dbReference type="Proteomes" id="UP000038010">
    <property type="component" value="Unassembled WGS sequence"/>
</dbReference>
<reference evidence="2 3" key="1">
    <citation type="submission" date="2015-06" db="EMBL/GenBank/DDBJ databases">
        <title>Draft genome of the ant-associated black yeast Phialophora attae CBS 131958.</title>
        <authorList>
            <person name="Moreno L.F."/>
            <person name="Stielow B.J."/>
            <person name="de Hoog S."/>
            <person name="Vicente V.A."/>
            <person name="Weiss V.A."/>
            <person name="de Vries M."/>
            <person name="Cruz L.M."/>
            <person name="Souza E.M."/>
        </authorList>
    </citation>
    <scope>NUCLEOTIDE SEQUENCE [LARGE SCALE GENOMIC DNA]</scope>
    <source>
        <strain evidence="2 3">CBS 131958</strain>
    </source>
</reference>
<dbReference type="AlphaFoldDB" id="A0A0N1P3U4"/>
<protein>
    <submittedName>
        <fullName evidence="2">Uncharacterized protein</fullName>
    </submittedName>
</protein>
<comment type="caution">
    <text evidence="2">The sequence shown here is derived from an EMBL/GenBank/DDBJ whole genome shotgun (WGS) entry which is preliminary data.</text>
</comment>
<feature type="compositionally biased region" description="Polar residues" evidence="1">
    <location>
        <begin position="149"/>
        <end position="160"/>
    </location>
</feature>
<dbReference type="VEuPathDB" id="FungiDB:AB675_949"/>
<accession>A0A0N1P3U4</accession>
<feature type="region of interest" description="Disordered" evidence="1">
    <location>
        <begin position="144"/>
        <end position="182"/>
    </location>
</feature>
<dbReference type="OrthoDB" id="5299893at2759"/>
<dbReference type="EMBL" id="LFJN01000001">
    <property type="protein sequence ID" value="KPI45825.1"/>
    <property type="molecule type" value="Genomic_DNA"/>
</dbReference>
<sequence length="182" mass="20248">MPLLPRLFTRDDSADNADRARLLYDDHHNVYGTWGGNAVPPPDHGISAEEERRLQSAWDGITQWAGNQIVEIFPSAQQQQHPPALSQAHMTQSNMYDSDAEETRSQRSDGAQMNGAHVQTLEQQHQDILLSMIPGDKSKRSIRIYPASRPNSRSTENTNGIEGKKLREKASGVFGKMDLGTA</sequence>
<evidence type="ECO:0000256" key="1">
    <source>
        <dbReference type="SAM" id="MobiDB-lite"/>
    </source>
</evidence>
<proteinExistence type="predicted"/>
<gene>
    <name evidence="2" type="ORF">AB675_949</name>
</gene>
<evidence type="ECO:0000313" key="3">
    <source>
        <dbReference type="Proteomes" id="UP000038010"/>
    </source>
</evidence>
<name>A0A0N1P3U4_9EURO</name>
<evidence type="ECO:0000313" key="2">
    <source>
        <dbReference type="EMBL" id="KPI45825.1"/>
    </source>
</evidence>